<dbReference type="InterPro" id="IPR046476">
    <property type="entry name" value="DUF6797"/>
</dbReference>
<dbReference type="Pfam" id="PF20601">
    <property type="entry name" value="DUF6797"/>
    <property type="match status" value="1"/>
</dbReference>
<evidence type="ECO:0000259" key="2">
    <source>
        <dbReference type="Pfam" id="PF20601"/>
    </source>
</evidence>
<name>A0A6J4Q177_9BACT</name>
<reference evidence="3" key="1">
    <citation type="submission" date="2020-02" db="EMBL/GenBank/DDBJ databases">
        <authorList>
            <person name="Meier V. D."/>
        </authorList>
    </citation>
    <scope>NUCLEOTIDE SEQUENCE</scope>
    <source>
        <strain evidence="3">AVDCRST_MAG64</strain>
    </source>
</reference>
<evidence type="ECO:0000313" key="3">
    <source>
        <dbReference type="EMBL" id="CAA9430410.1"/>
    </source>
</evidence>
<dbReference type="PANTHER" id="PTHR33546">
    <property type="entry name" value="LARGE, MULTIFUNCTIONAL SECRETED PROTEIN-RELATED"/>
    <property type="match status" value="1"/>
</dbReference>
<sequence length="395" mass="42911">MNPAAHARVVPALLAGLLLLCCAARPAGAQNRWDEMDYGPFLGSSVTMPGANPEDPAGIVEKGVTVRLGTKDQPAAVCFDTDLLCYRAGWTGGWLKLMGTPFDGTHRPPEGSRPMPQGEIMFSTGSGPGWASPDGKWDDPRPRPYGPLPRAWGKYKGHYVHGDRVVFSYTVGDTDVLDLPAFERADDGQALFTRTLRLGASTKPLKLLVNQEVEKDRKLSFSLSYAAPVEAEFEEGRAFFVFPPRGKPTVYKVAIVRSQKPAQAAKAMLAVTDPTSLTTGGPARWPQTVETKGKLGAGDGPYAVDTLTLPDDNPWKSWMRVGGFDFFKDGKSAALSTWSGDVWVVSGVDDKLEKLTWKRYAAGLFQPLGLKVVDEKVYVLGRDGITRLHDVNGDN</sequence>
<evidence type="ECO:0000256" key="1">
    <source>
        <dbReference type="SAM" id="SignalP"/>
    </source>
</evidence>
<organism evidence="3">
    <name type="scientific">uncultured Phycisphaerae bacterium</name>
    <dbReference type="NCBI Taxonomy" id="904963"/>
    <lineage>
        <taxon>Bacteria</taxon>
        <taxon>Pseudomonadati</taxon>
        <taxon>Planctomycetota</taxon>
        <taxon>Phycisphaerae</taxon>
        <taxon>environmental samples</taxon>
    </lineage>
</organism>
<keyword evidence="1" id="KW-0732">Signal</keyword>
<feature type="domain" description="DUF6797" evidence="2">
    <location>
        <begin position="77"/>
        <end position="178"/>
    </location>
</feature>
<accession>A0A6J4Q177</accession>
<feature type="non-terminal residue" evidence="3">
    <location>
        <position position="395"/>
    </location>
</feature>
<feature type="chain" id="PRO_5027055547" description="DUF6797 domain-containing protein" evidence="1">
    <location>
        <begin position="30"/>
        <end position="395"/>
    </location>
</feature>
<dbReference type="EMBL" id="CADCUQ010000792">
    <property type="protein sequence ID" value="CAA9430410.1"/>
    <property type="molecule type" value="Genomic_DNA"/>
</dbReference>
<proteinExistence type="predicted"/>
<feature type="signal peptide" evidence="1">
    <location>
        <begin position="1"/>
        <end position="29"/>
    </location>
</feature>
<protein>
    <recommendedName>
        <fullName evidence="2">DUF6797 domain-containing protein</fullName>
    </recommendedName>
</protein>
<dbReference type="PANTHER" id="PTHR33546:SF1">
    <property type="entry name" value="LARGE, MULTIFUNCTIONAL SECRETED PROTEIN"/>
    <property type="match status" value="1"/>
</dbReference>
<gene>
    <name evidence="3" type="ORF">AVDCRST_MAG64-3450</name>
</gene>
<dbReference type="AlphaFoldDB" id="A0A6J4Q177"/>